<gene>
    <name evidence="2" type="ORF">SAMN04515673_101515</name>
</gene>
<dbReference type="PANTHER" id="PTHR12110:SF41">
    <property type="entry name" value="INOSOSE DEHYDRATASE"/>
    <property type="match status" value="1"/>
</dbReference>
<dbReference type="STRING" id="871652.SAMN04515673_101515"/>
<dbReference type="Proteomes" id="UP000199302">
    <property type="component" value="Unassembled WGS sequence"/>
</dbReference>
<evidence type="ECO:0000313" key="3">
    <source>
        <dbReference type="Proteomes" id="UP000199302"/>
    </source>
</evidence>
<dbReference type="RefSeq" id="WP_092076272.1">
    <property type="nucleotide sequence ID" value="NZ_FOYI01000001.1"/>
</dbReference>
<proteinExistence type="predicted"/>
<reference evidence="2 3" key="1">
    <citation type="submission" date="2016-10" db="EMBL/GenBank/DDBJ databases">
        <authorList>
            <person name="de Groot N.N."/>
        </authorList>
    </citation>
    <scope>NUCLEOTIDE SEQUENCE [LARGE SCALE GENOMIC DNA]</scope>
    <source>
        <strain evidence="3">KMM 9023,NRIC 0796,JCM 17311,KCTC 23692</strain>
    </source>
</reference>
<dbReference type="PANTHER" id="PTHR12110">
    <property type="entry name" value="HYDROXYPYRUVATE ISOMERASE"/>
    <property type="match status" value="1"/>
</dbReference>
<keyword evidence="2" id="KW-0413">Isomerase</keyword>
<sequence length="247" mass="27316">MTLSFQLYSARNFTPWDSVFTRLAELGYTQVEGFGANYEDAGATRAALDAAGLSMPSAHFGIGDLETRFDWAMDTARTLGVTRLFAPYLDASERPGTADGWRAFAQRLAEMGARVSEAGLRFGWHNHDFEFTPLEGGTIPMQVILDEAPQIDWEADIAWILRGGQDPRDWISRFGPRITAAHVKDIAPQGENAGEDGWADVGHGVMDWPSLAADLRAADVSLFVLEHDNPNDFNRFASRSIEAFRAF</sequence>
<dbReference type="InterPro" id="IPR013022">
    <property type="entry name" value="Xyl_isomerase-like_TIM-brl"/>
</dbReference>
<name>A0A1I6CX29_9RHOB</name>
<dbReference type="InterPro" id="IPR036237">
    <property type="entry name" value="Xyl_isomerase-like_sf"/>
</dbReference>
<evidence type="ECO:0000259" key="1">
    <source>
        <dbReference type="Pfam" id="PF01261"/>
    </source>
</evidence>
<dbReference type="GO" id="GO:0016853">
    <property type="term" value="F:isomerase activity"/>
    <property type="evidence" value="ECO:0007669"/>
    <property type="project" value="UniProtKB-KW"/>
</dbReference>
<dbReference type="OrthoDB" id="9798407at2"/>
<dbReference type="Pfam" id="PF01261">
    <property type="entry name" value="AP_endonuc_2"/>
    <property type="match status" value="1"/>
</dbReference>
<protein>
    <submittedName>
        <fullName evidence="2">Sugar phosphate isomerase/epimerase</fullName>
    </submittedName>
</protein>
<dbReference type="AlphaFoldDB" id="A0A1I6CX29"/>
<organism evidence="2 3">
    <name type="scientific">Poseidonocella sedimentorum</name>
    <dbReference type="NCBI Taxonomy" id="871652"/>
    <lineage>
        <taxon>Bacteria</taxon>
        <taxon>Pseudomonadati</taxon>
        <taxon>Pseudomonadota</taxon>
        <taxon>Alphaproteobacteria</taxon>
        <taxon>Rhodobacterales</taxon>
        <taxon>Roseobacteraceae</taxon>
        <taxon>Poseidonocella</taxon>
    </lineage>
</organism>
<evidence type="ECO:0000313" key="2">
    <source>
        <dbReference type="EMBL" id="SFQ97710.1"/>
    </source>
</evidence>
<feature type="domain" description="Xylose isomerase-like TIM barrel" evidence="1">
    <location>
        <begin position="21"/>
        <end position="234"/>
    </location>
</feature>
<accession>A0A1I6CX29</accession>
<dbReference type="InterPro" id="IPR050312">
    <property type="entry name" value="IolE/XylAMocC-like"/>
</dbReference>
<dbReference type="EMBL" id="FOYI01000001">
    <property type="protein sequence ID" value="SFQ97710.1"/>
    <property type="molecule type" value="Genomic_DNA"/>
</dbReference>
<dbReference type="Gene3D" id="3.20.20.150">
    <property type="entry name" value="Divalent-metal-dependent TIM barrel enzymes"/>
    <property type="match status" value="1"/>
</dbReference>
<dbReference type="SUPFAM" id="SSF51658">
    <property type="entry name" value="Xylose isomerase-like"/>
    <property type="match status" value="1"/>
</dbReference>
<keyword evidence="3" id="KW-1185">Reference proteome</keyword>